<dbReference type="STRING" id="522306.CAP2UW1_1305"/>
<dbReference type="HOGENOM" id="CLU_018816_15_3_4"/>
<dbReference type="PANTHER" id="PTHR30386:SF18">
    <property type="entry name" value="INNER MEMBRANE PROTEIN YIAV-RELATED"/>
    <property type="match status" value="1"/>
</dbReference>
<organism evidence="3">
    <name type="scientific">Accumulibacter regalis</name>
    <dbReference type="NCBI Taxonomy" id="522306"/>
    <lineage>
        <taxon>Bacteria</taxon>
        <taxon>Pseudomonadati</taxon>
        <taxon>Pseudomonadota</taxon>
        <taxon>Betaproteobacteria</taxon>
        <taxon>Candidatus Accumulibacter</taxon>
    </lineage>
</organism>
<dbReference type="EMBL" id="CP001715">
    <property type="protein sequence ID" value="ACV34629.1"/>
    <property type="molecule type" value="Genomic_DNA"/>
</dbReference>
<keyword evidence="2" id="KW-1133">Transmembrane helix</keyword>
<reference evidence="3" key="2">
    <citation type="submission" date="2009-09" db="EMBL/GenBank/DDBJ databases">
        <title>Complete sequence of chromosome of Candidatus Accumulibacter phosphatis clade IIA str. UW-1.</title>
        <authorList>
            <consortium name="US DOE Joint Genome Institute"/>
            <person name="Martin H.G."/>
            <person name="Ivanova N."/>
            <person name="Kunin V."/>
            <person name="Warnecke F."/>
            <person name="Barry K."/>
            <person name="He S."/>
            <person name="Salamov A."/>
            <person name="Szeto E."/>
            <person name="Dalin E."/>
            <person name="Pangilinan J.L."/>
            <person name="Lapidus A."/>
            <person name="Lowry S."/>
            <person name="Kyrpides N.C."/>
            <person name="McMahon K.D."/>
            <person name="Hugenholtz P."/>
        </authorList>
    </citation>
    <scope>NUCLEOTIDE SEQUENCE [LARGE SCALE GENOMIC DNA]</scope>
    <source>
        <strain evidence="3">UW-1</strain>
    </source>
</reference>
<evidence type="ECO:0000313" key="3">
    <source>
        <dbReference type="EMBL" id="ACV34629.1"/>
    </source>
</evidence>
<dbReference type="PANTHER" id="PTHR30386">
    <property type="entry name" value="MEMBRANE FUSION SUBUNIT OF EMRAB-TOLC MULTIDRUG EFFLUX PUMP"/>
    <property type="match status" value="1"/>
</dbReference>
<evidence type="ECO:0000256" key="1">
    <source>
        <dbReference type="SAM" id="Coils"/>
    </source>
</evidence>
<keyword evidence="1" id="KW-0175">Coiled coil</keyword>
<gene>
    <name evidence="3" type="ordered locus">CAP2UW1_1305</name>
</gene>
<accession>C7RSB6</accession>
<dbReference type="AlphaFoldDB" id="C7RSB6"/>
<keyword evidence="2" id="KW-0812">Transmembrane</keyword>
<dbReference type="Gene3D" id="2.40.50.100">
    <property type="match status" value="1"/>
</dbReference>
<dbReference type="KEGG" id="app:CAP2UW1_1305"/>
<name>C7RSB6_ACCRE</name>
<dbReference type="InterPro" id="IPR050739">
    <property type="entry name" value="MFP"/>
</dbReference>
<sequence length="384" mass="42588">MIAGLVMVFGYALIVWAVFVKFKWLKFTIPWGVISAFVGVHLLIIFLIGLRFMTPLATEAKVIQHTIQLTPRLPQPTLLMAVLAEPNVPVRKGQPLFQFDRRMFEYQVRQLEAQLAKAKQNVLVMKADTGIAAQKVIKLKSHLEFARYQQALSAKLAKQGAGPEEDAQKWAAQVAADVAAIKEAQAEEQRAILNYTSEINGVNTSVAAVQAELDQARFYLDNTLMVAPEDGYLINLQARPGMVAGDVRIGAVASFVCDADRYLLANFFQENLKYVKPGNEVEAAIDLYPGQIFKGKVLAIWQGSGAGQMLPSGVLPNFQAVPTDRPQGQFAVAIRLDDPDQAKFPIGTQGRAAIYANPDSWFVPLRKIMLRAYSWFNWIYPFSG</sequence>
<dbReference type="eggNOG" id="COG1566">
    <property type="taxonomic scope" value="Bacteria"/>
</dbReference>
<feature type="coiled-coil region" evidence="1">
    <location>
        <begin position="101"/>
        <end position="128"/>
    </location>
</feature>
<reference evidence="3" key="1">
    <citation type="submission" date="2009-08" db="EMBL/GenBank/DDBJ databases">
        <authorList>
            <consortium name="US DOE Joint Genome Institute"/>
            <person name="Lucas S."/>
            <person name="Copeland A."/>
            <person name="Lapidus A."/>
            <person name="Glavina del Rio T."/>
            <person name="Dalin E."/>
            <person name="Tice H."/>
            <person name="Bruce D."/>
            <person name="Barry K."/>
            <person name="Pitluck S."/>
            <person name="Lowry S."/>
            <person name="Larimer F."/>
            <person name="Land M."/>
            <person name="Hauser L."/>
            <person name="Kyrpides N."/>
            <person name="Ivanova N."/>
            <person name="McMahon K.D."/>
            <person name="Hugenholtz P."/>
        </authorList>
    </citation>
    <scope>NUCLEOTIDE SEQUENCE</scope>
    <source>
        <strain evidence="3">UW-1</strain>
    </source>
</reference>
<dbReference type="OrthoDB" id="286173at2"/>
<protein>
    <submittedName>
        <fullName evidence="3">Secretion protein HlyD family protein</fullName>
    </submittedName>
</protein>
<proteinExistence type="predicted"/>
<dbReference type="Gene3D" id="2.40.30.170">
    <property type="match status" value="1"/>
</dbReference>
<dbReference type="Gene3D" id="1.10.287.470">
    <property type="entry name" value="Helix hairpin bin"/>
    <property type="match status" value="1"/>
</dbReference>
<evidence type="ECO:0000256" key="2">
    <source>
        <dbReference type="SAM" id="Phobius"/>
    </source>
</evidence>
<keyword evidence="2" id="KW-0472">Membrane</keyword>
<feature type="transmembrane region" description="Helical" evidence="2">
    <location>
        <begin position="27"/>
        <end position="50"/>
    </location>
</feature>
<dbReference type="SUPFAM" id="SSF111369">
    <property type="entry name" value="HlyD-like secretion proteins"/>
    <property type="match status" value="1"/>
</dbReference>